<feature type="domain" description="Helicase C-terminal" evidence="5">
    <location>
        <begin position="244"/>
        <end position="413"/>
    </location>
</feature>
<evidence type="ECO:0000256" key="3">
    <source>
        <dbReference type="ARBA" id="ARBA00022806"/>
    </source>
</evidence>
<comment type="caution">
    <text evidence="6">The sequence shown here is derived from an EMBL/GenBank/DDBJ whole genome shotgun (WGS) entry which is preliminary data.</text>
</comment>
<dbReference type="Gene3D" id="3.40.50.300">
    <property type="entry name" value="P-loop containing nucleotide triphosphate hydrolases"/>
    <property type="match status" value="2"/>
</dbReference>
<dbReference type="InterPro" id="IPR001650">
    <property type="entry name" value="Helicase_C-like"/>
</dbReference>
<dbReference type="InterPro" id="IPR027417">
    <property type="entry name" value="P-loop_NTPase"/>
</dbReference>
<evidence type="ECO:0000256" key="4">
    <source>
        <dbReference type="ARBA" id="ARBA00022840"/>
    </source>
</evidence>
<dbReference type="PROSITE" id="PS51194">
    <property type="entry name" value="HELICASE_CTER"/>
    <property type="match status" value="1"/>
</dbReference>
<keyword evidence="1" id="KW-0547">Nucleotide-binding</keyword>
<reference evidence="6" key="1">
    <citation type="submission" date="2019-05" db="EMBL/GenBank/DDBJ databases">
        <authorList>
            <person name="Piombo E."/>
        </authorList>
    </citation>
    <scope>NUCLEOTIDE SEQUENCE</scope>
    <source>
        <strain evidence="6">C2S</strain>
    </source>
</reference>
<evidence type="ECO:0000256" key="1">
    <source>
        <dbReference type="ARBA" id="ARBA00022741"/>
    </source>
</evidence>
<dbReference type="PANTHER" id="PTHR18934:SF99">
    <property type="entry name" value="ATP-DEPENDENT RNA HELICASE DHX37-RELATED"/>
    <property type="match status" value="1"/>
</dbReference>
<dbReference type="CDD" id="cd18791">
    <property type="entry name" value="SF2_C_RHA"/>
    <property type="match status" value="1"/>
</dbReference>
<dbReference type="Proteomes" id="UP000760494">
    <property type="component" value="Unassembled WGS sequence"/>
</dbReference>
<evidence type="ECO:0000256" key="2">
    <source>
        <dbReference type="ARBA" id="ARBA00022801"/>
    </source>
</evidence>
<dbReference type="GO" id="GO:0016787">
    <property type="term" value="F:hydrolase activity"/>
    <property type="evidence" value="ECO:0007669"/>
    <property type="project" value="UniProtKB-KW"/>
</dbReference>
<organism evidence="6 7">
    <name type="scientific">Fusarium fujikuroi</name>
    <name type="common">Bakanae and foot rot disease fungus</name>
    <name type="synonym">Gibberella fujikuroi</name>
    <dbReference type="NCBI Taxonomy" id="5127"/>
    <lineage>
        <taxon>Eukaryota</taxon>
        <taxon>Fungi</taxon>
        <taxon>Dikarya</taxon>
        <taxon>Ascomycota</taxon>
        <taxon>Pezizomycotina</taxon>
        <taxon>Sordariomycetes</taxon>
        <taxon>Hypocreomycetidae</taxon>
        <taxon>Hypocreales</taxon>
        <taxon>Nectriaceae</taxon>
        <taxon>Fusarium</taxon>
        <taxon>Fusarium fujikuroi species complex</taxon>
    </lineage>
</organism>
<gene>
    <name evidence="6" type="ORF">C2S_8621</name>
</gene>
<keyword evidence="3" id="KW-0347">Helicase</keyword>
<dbReference type="GO" id="GO:0003723">
    <property type="term" value="F:RNA binding"/>
    <property type="evidence" value="ECO:0007669"/>
    <property type="project" value="TreeGrafter"/>
</dbReference>
<dbReference type="GO" id="GO:0004386">
    <property type="term" value="F:helicase activity"/>
    <property type="evidence" value="ECO:0007669"/>
    <property type="project" value="UniProtKB-KW"/>
</dbReference>
<evidence type="ECO:0000313" key="6">
    <source>
        <dbReference type="EMBL" id="VTT72535.1"/>
    </source>
</evidence>
<keyword evidence="2" id="KW-0378">Hydrolase</keyword>
<name>A0A9Q9RPC8_FUSFU</name>
<evidence type="ECO:0000313" key="7">
    <source>
        <dbReference type="Proteomes" id="UP000760494"/>
    </source>
</evidence>
<dbReference type="CDD" id="cd17917">
    <property type="entry name" value="DEXHc_RHA-like"/>
    <property type="match status" value="1"/>
</dbReference>
<dbReference type="GO" id="GO:0005524">
    <property type="term" value="F:ATP binding"/>
    <property type="evidence" value="ECO:0007669"/>
    <property type="project" value="UniProtKB-KW"/>
</dbReference>
<dbReference type="Pfam" id="PF00271">
    <property type="entry name" value="Helicase_C"/>
    <property type="match status" value="1"/>
</dbReference>
<sequence length="1298" mass="146333">MAPPTEEQLLHQSVVQYEVAKYNPLLPGENRSDSYLPTLNEQCRRSPIMQTENFDRFLKLYKARQVVVVNSDTGSEDSRQLVKRIMYLELNKGLKVVCTQAHEDAARELGQRVSAELEVKFGEQVGVQYRNYNKTSDRTRLYFVTEGMLRKQVGDNPNLAGYSCVILDFQGQTTNNNHLVGLLKQALALRFDLKLVIMAATESERLAIDFGVPKVLNLDKDSFSVVIQYMPEEVPHYCEMALSYVKRIHDEEGPGDILVFLGSAPQVDRAVATLRKAISDLETFPLHDRLSEKEKAEALQSSGEKRRCVVTTNIAESDITVNGISYVVDSGVQMDPILNPRVGMETLRATLICKQSADQRAKCAGRTQSGICQRLYTIVKYNEVLPNVQSFEKLTDCFKTGLLALRISGADIKSIYTFDFIDPANEEVYLRGLENLRAMNLIDENGTMTPAGEAADKLPLSINPIWHNAFEEAIKLGCLSELIDIAALVSVKNICLIPPETLHAADVLHEQFMDPLSDHLSELNALYAYLHRKRNMSTEELAIWCHETFLNSASLEGALEMRQELIRWCKAELGVSEISFLTPHDKDYHVKIRKAIAKGFIHHAATKDVTCHQRQYITLENIPVILFYRSAIGTNWKWVVYHRIETTAPSLYCMDRCTVVEENWLLSLNNGSCFFTSPINHEPICDPFYDISGWKTFVDTMANDINEENSDMYAGHLNLFIACAHVFRCSPVTLLSPRRGLCCDIPTVNKTSVDGTSSLWSQTPIRLLTQILTHPISRGNKDHLATILQYAVILRTDDRRPWIMALQHPTPGGPLADIQKRIKTTKTVDGLLTRSVKDLHSFARMANGFREASVLSDLMSSLEHTIERPTTPENRTRNHLDVPLYHVTAADILSEDVVVTILNSCVRFHDAILPLYPSRSVVISFSISFQQSVLIFLSHISFLSSSPSSADKLWSSSSPPEMDEPMALIIDPPLSPLPSPHTSNSSSHSFLPFCSTVKFDLASSFTPAMDPRVALLISTPNANMYTSDTEARFAFLFKMCMRKCGKNPLCFFSPVNGIRAETEEPIWSRAFSFGLIRLMSHPFFEFDGTDSLILILQFAVICRTDDRRPWKMPPLPEVDALKRLCSTMELCSGPLTSPISEIFTKDCTKESPPRCPKACLEAEIPYDRRLCERSSYYLQDPKHLVFLMLQIAKVVDDHPKPTAPHVTKERGFDVYSVTTVDLHNIRDALDTMELHYGEGSEAGEFTIPTNLILEKYLASSGIENDVPHGTEQLLDFIVRSTVRREREIFNAVTYRNQQ</sequence>
<evidence type="ECO:0000259" key="5">
    <source>
        <dbReference type="PROSITE" id="PS51194"/>
    </source>
</evidence>
<dbReference type="PANTHER" id="PTHR18934">
    <property type="entry name" value="ATP-DEPENDENT RNA HELICASE"/>
    <property type="match status" value="1"/>
</dbReference>
<proteinExistence type="predicted"/>
<protein>
    <recommendedName>
        <fullName evidence="5">Helicase C-terminal domain-containing protein</fullName>
    </recommendedName>
</protein>
<dbReference type="InterPro" id="IPR007502">
    <property type="entry name" value="Helicase-assoc_dom"/>
</dbReference>
<dbReference type="SMART" id="SM00847">
    <property type="entry name" value="HA2"/>
    <property type="match status" value="1"/>
</dbReference>
<dbReference type="EMBL" id="CABFJX010000346">
    <property type="protein sequence ID" value="VTT72535.1"/>
    <property type="molecule type" value="Genomic_DNA"/>
</dbReference>
<dbReference type="SUPFAM" id="SSF52540">
    <property type="entry name" value="P-loop containing nucleoside triphosphate hydrolases"/>
    <property type="match status" value="1"/>
</dbReference>
<keyword evidence="4" id="KW-0067">ATP-binding</keyword>
<dbReference type="Gene3D" id="1.20.120.1080">
    <property type="match status" value="1"/>
</dbReference>
<accession>A0A9Q9RPC8</accession>